<dbReference type="GO" id="GO:0004842">
    <property type="term" value="F:ubiquitin-protein transferase activity"/>
    <property type="evidence" value="ECO:0007669"/>
    <property type="project" value="InterPro"/>
</dbReference>
<dbReference type="InterPro" id="IPR000569">
    <property type="entry name" value="HECT_dom"/>
</dbReference>
<name>A0A9W9YRV6_9CNID</name>
<dbReference type="Proteomes" id="UP001163046">
    <property type="component" value="Unassembled WGS sequence"/>
</dbReference>
<evidence type="ECO:0000313" key="4">
    <source>
        <dbReference type="EMBL" id="KAJ7363179.1"/>
    </source>
</evidence>
<keyword evidence="5" id="KW-1185">Reference proteome</keyword>
<evidence type="ECO:0000256" key="2">
    <source>
        <dbReference type="PROSITE-ProRule" id="PRU00104"/>
    </source>
</evidence>
<gene>
    <name evidence="4" type="ORF">OS493_011458</name>
</gene>
<organism evidence="4 5">
    <name type="scientific">Desmophyllum pertusum</name>
    <dbReference type="NCBI Taxonomy" id="174260"/>
    <lineage>
        <taxon>Eukaryota</taxon>
        <taxon>Metazoa</taxon>
        <taxon>Cnidaria</taxon>
        <taxon>Anthozoa</taxon>
        <taxon>Hexacorallia</taxon>
        <taxon>Scleractinia</taxon>
        <taxon>Caryophylliina</taxon>
        <taxon>Caryophylliidae</taxon>
        <taxon>Desmophyllum</taxon>
    </lineage>
</organism>
<sequence length="197" mass="21705">MITQLQEELRALANQRHPDCLSEDPITQQLINIRRSRIWVDASRAFSSTSFSMSKGIRVNFIGEPAVDGGGPRREFYRLLVEAACTASGLLEGSEGRKIPMHHCAALRAKKFKLLGIMAGLSMIDGGPGFPVFAAPVFNYIATDNPQEGELEDIPDPVVCMSLSNVSYEKYCKMNYDTTDIPPDMYLLCPCATSPLV</sequence>
<evidence type="ECO:0000259" key="3">
    <source>
        <dbReference type="PROSITE" id="PS50237"/>
    </source>
</evidence>
<protein>
    <recommendedName>
        <fullName evidence="3">HECT domain-containing protein</fullName>
    </recommendedName>
</protein>
<dbReference type="Gene3D" id="3.90.1750.10">
    <property type="entry name" value="Hect, E3 ligase catalytic domains"/>
    <property type="match status" value="1"/>
</dbReference>
<evidence type="ECO:0000256" key="1">
    <source>
        <dbReference type="ARBA" id="ARBA00022786"/>
    </source>
</evidence>
<comment type="caution">
    <text evidence="2">Lacks conserved residue(s) required for the propagation of feature annotation.</text>
</comment>
<dbReference type="EMBL" id="MU827306">
    <property type="protein sequence ID" value="KAJ7363179.1"/>
    <property type="molecule type" value="Genomic_DNA"/>
</dbReference>
<evidence type="ECO:0000313" key="5">
    <source>
        <dbReference type="Proteomes" id="UP001163046"/>
    </source>
</evidence>
<comment type="caution">
    <text evidence="4">The sequence shown here is derived from an EMBL/GenBank/DDBJ whole genome shotgun (WGS) entry which is preliminary data.</text>
</comment>
<keyword evidence="1 2" id="KW-0833">Ubl conjugation pathway</keyword>
<dbReference type="InterPro" id="IPR035983">
    <property type="entry name" value="Hect_E3_ubiquitin_ligase"/>
</dbReference>
<accession>A0A9W9YRV6</accession>
<dbReference type="OrthoDB" id="5987293at2759"/>
<dbReference type="AlphaFoldDB" id="A0A9W9YRV6"/>
<feature type="domain" description="HECT" evidence="3">
    <location>
        <begin position="49"/>
        <end position="82"/>
    </location>
</feature>
<proteinExistence type="predicted"/>
<dbReference type="PROSITE" id="PS50237">
    <property type="entry name" value="HECT"/>
    <property type="match status" value="1"/>
</dbReference>
<dbReference type="SUPFAM" id="SSF56204">
    <property type="entry name" value="Hect, E3 ligase catalytic domain"/>
    <property type="match status" value="1"/>
</dbReference>
<reference evidence="4" key="1">
    <citation type="submission" date="2023-01" db="EMBL/GenBank/DDBJ databases">
        <title>Genome assembly of the deep-sea coral Lophelia pertusa.</title>
        <authorList>
            <person name="Herrera S."/>
            <person name="Cordes E."/>
        </authorList>
    </citation>
    <scope>NUCLEOTIDE SEQUENCE</scope>
    <source>
        <strain evidence="4">USNM1676648</strain>
        <tissue evidence="4">Polyp</tissue>
    </source>
</reference>